<keyword evidence="4" id="KW-0808">Transferase</keyword>
<evidence type="ECO:0000256" key="2">
    <source>
        <dbReference type="PIRSR" id="PIRSR000705-3"/>
    </source>
</evidence>
<dbReference type="Pfam" id="PF01712">
    <property type="entry name" value="dNK"/>
    <property type="match status" value="1"/>
</dbReference>
<feature type="binding site" evidence="2">
    <location>
        <begin position="137"/>
        <end position="141"/>
    </location>
    <ligand>
        <name>ATP</name>
        <dbReference type="ChEBI" id="CHEBI:30616"/>
    </ligand>
</feature>
<feature type="active site" description="Proton acceptor" evidence="1">
    <location>
        <position position="83"/>
    </location>
</feature>
<dbReference type="GO" id="GO:0019136">
    <property type="term" value="F:deoxynucleoside kinase activity"/>
    <property type="evidence" value="ECO:0007669"/>
    <property type="project" value="InterPro"/>
</dbReference>
<feature type="domain" description="Deoxynucleoside kinase" evidence="3">
    <location>
        <begin position="7"/>
        <end position="163"/>
    </location>
</feature>
<dbReference type="EMBL" id="AY666015">
    <property type="protein sequence ID" value="AAV91061.1"/>
    <property type="molecule type" value="Genomic_DNA"/>
</dbReference>
<keyword evidence="2" id="KW-0067">ATP-binding</keyword>
<dbReference type="PANTHER" id="PTHR10513">
    <property type="entry name" value="DEOXYNUCLEOSIDE KINASE"/>
    <property type="match status" value="1"/>
</dbReference>
<evidence type="ECO:0000313" key="5">
    <source>
        <dbReference type="Proteomes" id="UP000102282"/>
    </source>
</evidence>
<dbReference type="InterPro" id="IPR002624">
    <property type="entry name" value="DCK/DGK"/>
</dbReference>
<organism evidence="4 5">
    <name type="scientific">Grouper iridovirus</name>
    <dbReference type="NCBI Taxonomy" id="127569"/>
    <lineage>
        <taxon>Viruses</taxon>
        <taxon>Varidnaviria</taxon>
        <taxon>Bamfordvirae</taxon>
        <taxon>Nucleocytoviricota</taxon>
        <taxon>Megaviricetes</taxon>
        <taxon>Pimascovirales</taxon>
        <taxon>Pimascovirales incertae sedis</taxon>
        <taxon>Iridoviridae</taxon>
        <taxon>Alphairidovirinae</taxon>
        <taxon>Ranavirus</taxon>
        <taxon>Ranavirus epinephelus1</taxon>
        <taxon>Singapore grouper iridovirus</taxon>
    </lineage>
</organism>
<accession>Q5GAI2</accession>
<dbReference type="Proteomes" id="UP000102282">
    <property type="component" value="Genome"/>
</dbReference>
<keyword evidence="2" id="KW-0547">Nucleotide-binding</keyword>
<dbReference type="InterPro" id="IPR031314">
    <property type="entry name" value="DNK_dom"/>
</dbReference>
<dbReference type="SUPFAM" id="SSF52540">
    <property type="entry name" value="P-loop containing nucleoside triphosphate hydrolases"/>
    <property type="match status" value="1"/>
</dbReference>
<dbReference type="PIRSF" id="PIRSF000705">
    <property type="entry name" value="DNK"/>
    <property type="match status" value="1"/>
</dbReference>
<evidence type="ECO:0000259" key="3">
    <source>
        <dbReference type="Pfam" id="PF01712"/>
    </source>
</evidence>
<feature type="binding site" evidence="2">
    <location>
        <begin position="11"/>
        <end position="19"/>
    </location>
    <ligand>
        <name>ATP</name>
        <dbReference type="ChEBI" id="CHEBI:30616"/>
    </ligand>
</feature>
<dbReference type="Gene3D" id="3.40.50.300">
    <property type="entry name" value="P-loop containing nucleotide triphosphate hydrolases"/>
    <property type="match status" value="1"/>
</dbReference>
<dbReference type="GO" id="GO:0005524">
    <property type="term" value="F:ATP binding"/>
    <property type="evidence" value="ECO:0007669"/>
    <property type="project" value="UniProtKB-KW"/>
</dbReference>
<sequence length="191" mass="21640">MALPFLISVSGNIGAGKSSLLAALAKRGYYVQPEDFTKWGPLFNLALADPKRYKFSSQLKILMVQMDLQREHRNGTRPLVILERASDCVLGFGKVAYDMGLMHMEEYRMLEDIHAKLDAKVDLKILLDTPPDVCRVRIGNRDREFEQAISNEYLTALHAQFIDAADVKLSGLPPKEEVVENFIKLLAQYNR</sequence>
<evidence type="ECO:0000256" key="1">
    <source>
        <dbReference type="PIRSR" id="PIRSR000705-1"/>
    </source>
</evidence>
<evidence type="ECO:0000313" key="4">
    <source>
        <dbReference type="EMBL" id="AAV91061.1"/>
    </source>
</evidence>
<dbReference type="InterPro" id="IPR050566">
    <property type="entry name" value="Deoxyribonucleoside_kinase"/>
</dbReference>
<keyword evidence="4" id="KW-0418">Kinase</keyword>
<dbReference type="PANTHER" id="PTHR10513:SF35">
    <property type="entry name" value="DEOXYADENOSINE KINASE"/>
    <property type="match status" value="1"/>
</dbReference>
<gene>
    <name evidence="4" type="ORF">GIV34</name>
</gene>
<proteinExistence type="predicted"/>
<reference evidence="4 5" key="1">
    <citation type="journal article" date="2005" name="J. Virol.">
        <title>Complete genome sequence of the grouper iridovirus and comparison of genomic organization with those of other iridoviruses.</title>
        <authorList>
            <person name="Tsai C.T."/>
            <person name="Ting J.W."/>
            <person name="Wu M.H."/>
            <person name="Wu M.F."/>
            <person name="Guo I.C."/>
            <person name="Chang C.Y."/>
        </authorList>
    </citation>
    <scope>NUCLEOTIDE SEQUENCE [LARGE SCALE GENOMIC DNA]</scope>
</reference>
<protein>
    <submittedName>
        <fullName evidence="4">Deoxyribonucleoside kinase/thymidine kinase</fullName>
    </submittedName>
</protein>
<dbReference type="InterPro" id="IPR027417">
    <property type="entry name" value="P-loop_NTPase"/>
</dbReference>
<name>Q5GAI2_9VIRU</name>